<accession>A0A7U9TJS2</accession>
<gene>
    <name evidence="1" type="ORF">MPAN_014360</name>
</gene>
<protein>
    <submittedName>
        <fullName evidence="1">Uncharacterized protein</fullName>
    </submittedName>
</protein>
<dbReference type="EMBL" id="AP024412">
    <property type="protein sequence ID" value="BCR36543.1"/>
    <property type="molecule type" value="Genomic_DNA"/>
</dbReference>
<dbReference type="Proteomes" id="UP000620133">
    <property type="component" value="Chromosome"/>
</dbReference>
<reference evidence="1" key="1">
    <citation type="submission" date="2021-01" db="EMBL/GenBank/DDBJ databases">
        <title>Draft genome sequence of Acholeplasmataceae bacterium strain Mahy22.</title>
        <authorList>
            <person name="Watanabe M."/>
            <person name="Kojima H."/>
            <person name="Fukui M."/>
        </authorList>
    </citation>
    <scope>NUCLEOTIDE SEQUENCE</scope>
    <source>
        <strain evidence="1">Mahy22</strain>
    </source>
</reference>
<sequence>MKERNLLYFITALVASILLLISILARTQAWFNINDYGQLAIPTIHYLLIPVALLWVGWYFEVDGLLLSAAVILSIVFGFQLNNWGLLNNDPYIVSRYAPMVKTVYVLGLVLNLGTFVLAFFTYVKSSLSLKQD</sequence>
<evidence type="ECO:0000313" key="2">
    <source>
        <dbReference type="Proteomes" id="UP000620133"/>
    </source>
</evidence>
<name>A0A7U9TJS2_9MOLU</name>
<organism evidence="1 2">
    <name type="scientific">Mariniplasma anaerobium</name>
    <dbReference type="NCBI Taxonomy" id="2735436"/>
    <lineage>
        <taxon>Bacteria</taxon>
        <taxon>Bacillati</taxon>
        <taxon>Mycoplasmatota</taxon>
        <taxon>Mollicutes</taxon>
        <taxon>Acholeplasmatales</taxon>
        <taxon>Acholeplasmataceae</taxon>
        <taxon>Mariniplasma</taxon>
    </lineage>
</organism>
<dbReference type="RefSeq" id="WP_176240074.1">
    <property type="nucleotide sequence ID" value="NZ_AP024412.1"/>
</dbReference>
<evidence type="ECO:0000313" key="1">
    <source>
        <dbReference type="EMBL" id="BCR36543.1"/>
    </source>
</evidence>
<keyword evidence="2" id="KW-1185">Reference proteome</keyword>
<dbReference type="AlphaFoldDB" id="A0A7U9TJS2"/>
<dbReference type="KEGG" id="manr:MPAN_014360"/>
<proteinExistence type="predicted"/>